<feature type="compositionally biased region" description="Polar residues" evidence="7">
    <location>
        <begin position="610"/>
        <end position="623"/>
    </location>
</feature>
<feature type="transmembrane region" description="Helical" evidence="8">
    <location>
        <begin position="283"/>
        <end position="309"/>
    </location>
</feature>
<feature type="region of interest" description="Disordered" evidence="7">
    <location>
        <begin position="474"/>
        <end position="538"/>
    </location>
</feature>
<dbReference type="PROSITE" id="PS51360">
    <property type="entry name" value="PLUS3"/>
    <property type="match status" value="1"/>
</dbReference>
<keyword evidence="12" id="KW-1185">Reference proteome</keyword>
<feature type="transmembrane region" description="Helical" evidence="8">
    <location>
        <begin position="216"/>
        <end position="240"/>
    </location>
</feature>
<evidence type="ECO:0000256" key="9">
    <source>
        <dbReference type="SAM" id="SignalP"/>
    </source>
</evidence>
<feature type="compositionally biased region" description="Basic and acidic residues" evidence="7">
    <location>
        <begin position="845"/>
        <end position="864"/>
    </location>
</feature>
<organism evidence="11 12">
    <name type="scientific">Dentiscutata erythropus</name>
    <dbReference type="NCBI Taxonomy" id="1348616"/>
    <lineage>
        <taxon>Eukaryota</taxon>
        <taxon>Fungi</taxon>
        <taxon>Fungi incertae sedis</taxon>
        <taxon>Mucoromycota</taxon>
        <taxon>Glomeromycotina</taxon>
        <taxon>Glomeromycetes</taxon>
        <taxon>Diversisporales</taxon>
        <taxon>Gigasporaceae</taxon>
        <taxon>Dentiscutata</taxon>
    </lineage>
</organism>
<dbReference type="Pfam" id="PF03126">
    <property type="entry name" value="Plus-3"/>
    <property type="match status" value="1"/>
</dbReference>
<evidence type="ECO:0000256" key="3">
    <source>
        <dbReference type="ARBA" id="ARBA00022692"/>
    </source>
</evidence>
<feature type="compositionally biased region" description="Polar residues" evidence="7">
    <location>
        <begin position="977"/>
        <end position="991"/>
    </location>
</feature>
<dbReference type="PANTHER" id="PTHR10766">
    <property type="entry name" value="TRANSMEMBRANE 9 SUPERFAMILY PROTEIN"/>
    <property type="match status" value="1"/>
</dbReference>
<dbReference type="GO" id="GO:0016020">
    <property type="term" value="C:membrane"/>
    <property type="evidence" value="ECO:0007669"/>
    <property type="project" value="UniProtKB-SubCell"/>
</dbReference>
<evidence type="ECO:0000256" key="5">
    <source>
        <dbReference type="ARBA" id="ARBA00022989"/>
    </source>
</evidence>
<accession>A0A9N9BS51</accession>
<dbReference type="GO" id="GO:0072657">
    <property type="term" value="P:protein localization to membrane"/>
    <property type="evidence" value="ECO:0007669"/>
    <property type="project" value="TreeGrafter"/>
</dbReference>
<feature type="compositionally biased region" description="Basic and acidic residues" evidence="7">
    <location>
        <begin position="590"/>
        <end position="604"/>
    </location>
</feature>
<proteinExistence type="inferred from homology"/>
<feature type="transmembrane region" description="Helical" evidence="8">
    <location>
        <begin position="321"/>
        <end position="342"/>
    </location>
</feature>
<comment type="similarity">
    <text evidence="2">Belongs to the nonaspanin (TM9SF) (TC 9.A.2) family.</text>
</comment>
<evidence type="ECO:0000256" key="6">
    <source>
        <dbReference type="ARBA" id="ARBA00023136"/>
    </source>
</evidence>
<keyword evidence="5 8" id="KW-1133">Transmembrane helix</keyword>
<evidence type="ECO:0000256" key="1">
    <source>
        <dbReference type="ARBA" id="ARBA00004141"/>
    </source>
</evidence>
<dbReference type="EMBL" id="CAJVPY010002940">
    <property type="protein sequence ID" value="CAG8576261.1"/>
    <property type="molecule type" value="Genomic_DNA"/>
</dbReference>
<comment type="subcellular location">
    <subcellularLocation>
        <location evidence="1">Membrane</location>
        <topology evidence="1">Multi-pass membrane protein</topology>
    </subcellularLocation>
</comment>
<dbReference type="PANTHER" id="PTHR10766:SF41">
    <property type="entry name" value="TRANSMEMBRANE 9 SUPERFAMILY MEMBER 3"/>
    <property type="match status" value="1"/>
</dbReference>
<dbReference type="Proteomes" id="UP000789405">
    <property type="component" value="Unassembled WGS sequence"/>
</dbReference>
<evidence type="ECO:0000259" key="10">
    <source>
        <dbReference type="PROSITE" id="PS51360"/>
    </source>
</evidence>
<feature type="chain" id="PRO_5040121386" evidence="9">
    <location>
        <begin position="22"/>
        <end position="1005"/>
    </location>
</feature>
<feature type="compositionally biased region" description="Polar residues" evidence="7">
    <location>
        <begin position="475"/>
        <end position="488"/>
    </location>
</feature>
<name>A0A9N9BS51_9GLOM</name>
<dbReference type="Gene3D" id="3.90.70.200">
    <property type="entry name" value="Plus-3 domain"/>
    <property type="match status" value="1"/>
</dbReference>
<feature type="region of interest" description="Disordered" evidence="7">
    <location>
        <begin position="576"/>
        <end position="636"/>
    </location>
</feature>
<reference evidence="11" key="1">
    <citation type="submission" date="2021-06" db="EMBL/GenBank/DDBJ databases">
        <authorList>
            <person name="Kallberg Y."/>
            <person name="Tangrot J."/>
            <person name="Rosling A."/>
        </authorList>
    </citation>
    <scope>NUCLEOTIDE SEQUENCE</scope>
    <source>
        <strain evidence="11">MA453B</strain>
    </source>
</reference>
<feature type="region of interest" description="Disordered" evidence="7">
    <location>
        <begin position="951"/>
        <end position="1005"/>
    </location>
</feature>
<feature type="compositionally biased region" description="Polar residues" evidence="7">
    <location>
        <begin position="869"/>
        <end position="881"/>
    </location>
</feature>
<dbReference type="Pfam" id="PF02990">
    <property type="entry name" value="EMP70"/>
    <property type="match status" value="1"/>
</dbReference>
<feature type="region of interest" description="Disordered" evidence="7">
    <location>
        <begin position="845"/>
        <end position="885"/>
    </location>
</feature>
<gene>
    <name evidence="11" type="ORF">DERYTH_LOCUS6457</name>
</gene>
<feature type="signal peptide" evidence="9">
    <location>
        <begin position="1"/>
        <end position="21"/>
    </location>
</feature>
<dbReference type="InterPro" id="IPR036128">
    <property type="entry name" value="Plus3-like_sf"/>
</dbReference>
<evidence type="ECO:0000313" key="12">
    <source>
        <dbReference type="Proteomes" id="UP000789405"/>
    </source>
</evidence>
<dbReference type="OrthoDB" id="1666796at2759"/>
<feature type="compositionally biased region" description="Acidic residues" evidence="7">
    <location>
        <begin position="529"/>
        <end position="538"/>
    </location>
</feature>
<feature type="transmembrane region" description="Helical" evidence="8">
    <location>
        <begin position="362"/>
        <end position="387"/>
    </location>
</feature>
<dbReference type="GO" id="GO:0003677">
    <property type="term" value="F:DNA binding"/>
    <property type="evidence" value="ECO:0007669"/>
    <property type="project" value="InterPro"/>
</dbReference>
<keyword evidence="6 8" id="KW-0472">Membrane</keyword>
<evidence type="ECO:0000256" key="8">
    <source>
        <dbReference type="SAM" id="Phobius"/>
    </source>
</evidence>
<dbReference type="SMART" id="SM00719">
    <property type="entry name" value="Plus3"/>
    <property type="match status" value="1"/>
</dbReference>
<comment type="caution">
    <text evidence="11">The sequence shown here is derived from an EMBL/GenBank/DDBJ whole genome shotgun (WGS) entry which is preliminary data.</text>
</comment>
<evidence type="ECO:0000256" key="4">
    <source>
        <dbReference type="ARBA" id="ARBA00022729"/>
    </source>
</evidence>
<keyword evidence="4 9" id="KW-0732">Signal</keyword>
<keyword evidence="3 8" id="KW-0812">Transmembrane</keyword>
<dbReference type="InterPro" id="IPR004240">
    <property type="entry name" value="EMP70"/>
</dbReference>
<feature type="transmembrane region" description="Helical" evidence="8">
    <location>
        <begin position="393"/>
        <end position="419"/>
    </location>
</feature>
<sequence length="1005" mass="116241">MKRIKIWTVILLLFYVVSVLADEHSHTYESEDDVIIWVNTVGPKSNRQETYEYFQLPYCQGDHVSEHHHETLGEALLGMELVNSGIGMRFLVNEENVTICDKGLTAKDVNLFRYAVSNNYWYQLFLDELPVWGFVGEFDANTGDAYLYTHRDFVISYNHDKIIQVKLESGNPVKLYWETRDIPVRFSYSVRWEPTEDSFDSRFDKLLDTEFFEHKIHWFSIFNSFIMVMLLAGFVSVILLRMLKKDYARYDKEEALGDLDHDLGDEYGWKQVHGDVFRAPRSLLLFSSLVGTGHQLMWLTLVMILYIIIGDLYAERATILTASIFFYILTSAIAGYSSANTYQIYGGIGLNISRSRNWIKNILVTATLWPGIISIMTAMINFVAVYYSSSRAIPFTAMLVISAIWLFLAFPLTFLGAILCRNWASQPNFPCRVNPIPRPIPEKIWYAEPLVIVALGDEVLDEILELFGDEENERLNSLQPEPSSSNEYAQEKRSSRTSNQKRKRSTTSPRRGGYSEEDGESNERRRDTDEFDSELYHDEDDRDRLENLVELDRERILAERAEKIQHHKDLEAVQLMINSEDGGTTRRSSRTKDSRKRGDFEELRRRRAQKNQSQRTRAGSQSPEPGEHITTGDEDDMFYEENESWERNKDDDSEPFFEKIVVGCFVRLHIGLQNGVEVPERVQPYLIDANDKVKTNKVLRLKHADAVKSWQMNIISNGKFEQSEFDRWTVTMKIKKFDLPTKEAIMRKKDQIKSADEYILSEQDVDIMIKQKQTLRGGVEPINLLTEKTTLVTQKNLAIAQGNTREAQNYGLRLAEIDKILSETSRSQKQDTWARVNERNRLKNLEDSRRAEEEARKSRKEFIPRKSIKTSITDSPTSKSNGVRAEQFEKAKKSSLTPYEALINEVQCNLSLPSDSLNSTQNQSEVDYEQRYSSFTVEQSLELIRKIVKQSSQAQQQSDVPQQQQPQLPPREESKNIQHYATQPPHSSWNSDGAIPSLKDLHYEI</sequence>
<dbReference type="SUPFAM" id="SSF159042">
    <property type="entry name" value="Plus3-like"/>
    <property type="match status" value="1"/>
</dbReference>
<feature type="domain" description="Plus3" evidence="10">
    <location>
        <begin position="632"/>
        <end position="757"/>
    </location>
</feature>
<protein>
    <submittedName>
        <fullName evidence="11">24373_t:CDS:1</fullName>
    </submittedName>
</protein>
<dbReference type="AlphaFoldDB" id="A0A9N9BS51"/>
<evidence type="ECO:0000313" key="11">
    <source>
        <dbReference type="EMBL" id="CAG8576261.1"/>
    </source>
</evidence>
<feature type="compositionally biased region" description="Low complexity" evidence="7">
    <location>
        <begin position="951"/>
        <end position="966"/>
    </location>
</feature>
<evidence type="ECO:0000256" key="2">
    <source>
        <dbReference type="ARBA" id="ARBA00005227"/>
    </source>
</evidence>
<evidence type="ECO:0000256" key="7">
    <source>
        <dbReference type="SAM" id="MobiDB-lite"/>
    </source>
</evidence>
<dbReference type="InterPro" id="IPR004343">
    <property type="entry name" value="Plus-3_dom"/>
</dbReference>